<dbReference type="Proteomes" id="UP001157091">
    <property type="component" value="Unassembled WGS sequence"/>
</dbReference>
<gene>
    <name evidence="1" type="ORF">GCM10025864_17830</name>
</gene>
<keyword evidence="2" id="KW-1185">Reference proteome</keyword>
<evidence type="ECO:0000313" key="2">
    <source>
        <dbReference type="Proteomes" id="UP001157091"/>
    </source>
</evidence>
<evidence type="ECO:0000313" key="1">
    <source>
        <dbReference type="EMBL" id="GMA24024.1"/>
    </source>
</evidence>
<reference evidence="2" key="1">
    <citation type="journal article" date="2019" name="Int. J. Syst. Evol. Microbiol.">
        <title>The Global Catalogue of Microorganisms (GCM) 10K type strain sequencing project: providing services to taxonomists for standard genome sequencing and annotation.</title>
        <authorList>
            <consortium name="The Broad Institute Genomics Platform"/>
            <consortium name="The Broad Institute Genome Sequencing Center for Infectious Disease"/>
            <person name="Wu L."/>
            <person name="Ma J."/>
        </authorList>
    </citation>
    <scope>NUCLEOTIDE SEQUENCE [LARGE SCALE GENOMIC DNA]</scope>
    <source>
        <strain evidence="2">NBRC 106348</strain>
    </source>
</reference>
<name>A0ABQ6HZY5_9MICO</name>
<protein>
    <submittedName>
        <fullName evidence="1">Uncharacterized protein</fullName>
    </submittedName>
</protein>
<dbReference type="EMBL" id="BSUK01000001">
    <property type="protein sequence ID" value="GMA24024.1"/>
    <property type="molecule type" value="Genomic_DNA"/>
</dbReference>
<organism evidence="1 2">
    <name type="scientific">Luteimicrobium album</name>
    <dbReference type="NCBI Taxonomy" id="1054550"/>
    <lineage>
        <taxon>Bacteria</taxon>
        <taxon>Bacillati</taxon>
        <taxon>Actinomycetota</taxon>
        <taxon>Actinomycetes</taxon>
        <taxon>Micrococcales</taxon>
        <taxon>Luteimicrobium</taxon>
    </lineage>
</organism>
<dbReference type="RefSeq" id="WP_284292918.1">
    <property type="nucleotide sequence ID" value="NZ_BSUK01000001.1"/>
</dbReference>
<proteinExistence type="predicted"/>
<comment type="caution">
    <text evidence="1">The sequence shown here is derived from an EMBL/GenBank/DDBJ whole genome shotgun (WGS) entry which is preliminary data.</text>
</comment>
<accession>A0ABQ6HZY5</accession>
<sequence length="61" mass="6667">MDSPAPLRTAREHARRAVALVEPLPVVDLALDEVVGAVLARELVALLDLPRSTPQRWTGTR</sequence>